<proteinExistence type="predicted"/>
<accession>A0A1H0CFN0</accession>
<organism evidence="1 2">
    <name type="scientific">Acetanaerobacterium elongatum</name>
    <dbReference type="NCBI Taxonomy" id="258515"/>
    <lineage>
        <taxon>Bacteria</taxon>
        <taxon>Bacillati</taxon>
        <taxon>Bacillota</taxon>
        <taxon>Clostridia</taxon>
        <taxon>Eubacteriales</taxon>
        <taxon>Oscillospiraceae</taxon>
        <taxon>Acetanaerobacterium</taxon>
    </lineage>
</organism>
<dbReference type="RefSeq" id="WP_092641096.1">
    <property type="nucleotide sequence ID" value="NZ_FNID01000023.1"/>
</dbReference>
<evidence type="ECO:0000313" key="1">
    <source>
        <dbReference type="EMBL" id="SDN56714.1"/>
    </source>
</evidence>
<dbReference type="Gene3D" id="2.30.110.10">
    <property type="entry name" value="Electron Transport, Fmn-binding Protein, Chain A"/>
    <property type="match status" value="1"/>
</dbReference>
<dbReference type="Proteomes" id="UP000199182">
    <property type="component" value="Unassembled WGS sequence"/>
</dbReference>
<gene>
    <name evidence="1" type="ORF">SAMN05192585_12316</name>
</gene>
<dbReference type="AlphaFoldDB" id="A0A1H0CFN0"/>
<dbReference type="InterPro" id="IPR012349">
    <property type="entry name" value="Split_barrel_FMN-bd"/>
</dbReference>
<name>A0A1H0CFN0_9FIRM</name>
<dbReference type="OrthoDB" id="9790003at2"/>
<protein>
    <submittedName>
        <fullName evidence="1">Pyridoxamine 5'-phosphate oxidase</fullName>
    </submittedName>
</protein>
<dbReference type="SUPFAM" id="SSF50475">
    <property type="entry name" value="FMN-binding split barrel"/>
    <property type="match status" value="1"/>
</dbReference>
<dbReference type="EMBL" id="FNID01000023">
    <property type="protein sequence ID" value="SDN56714.1"/>
    <property type="molecule type" value="Genomic_DNA"/>
</dbReference>
<evidence type="ECO:0000313" key="2">
    <source>
        <dbReference type="Proteomes" id="UP000199182"/>
    </source>
</evidence>
<reference evidence="1 2" key="1">
    <citation type="submission" date="2016-10" db="EMBL/GenBank/DDBJ databases">
        <authorList>
            <person name="de Groot N.N."/>
        </authorList>
    </citation>
    <scope>NUCLEOTIDE SEQUENCE [LARGE SCALE GENOMIC DNA]</scope>
    <source>
        <strain evidence="1 2">CGMCC 1.5012</strain>
    </source>
</reference>
<dbReference type="STRING" id="258515.SAMN05192585_12316"/>
<keyword evidence="2" id="KW-1185">Reference proteome</keyword>
<sequence>MNTFESADALLTQQLGSDVIIALATRTEDGVNVRTVDGYYKNGSIYVVTYEASHKMQEIKADRHVAVCKDLMCAQGIGINLGSPRLAHNKALREELKEVFSAFYDRHVNEDDPLTCILEIQLTNAVAFSKDTKYRIDFINKTATAAPFVNDIVE</sequence>